<protein>
    <submittedName>
        <fullName evidence="2">Transposase Tn3 family</fullName>
    </submittedName>
</protein>
<gene>
    <name evidence="2" type="ordered locus">CNE_BB2p01800</name>
</gene>
<name>F8GYQ0_CUPNN</name>
<keyword evidence="2" id="KW-0614">Plasmid</keyword>
<dbReference type="HOGENOM" id="CLU_1728337_0_0_4"/>
<proteinExistence type="predicted"/>
<dbReference type="InterPro" id="IPR002513">
    <property type="entry name" value="Tn3_Tnp_DDE_dom"/>
</dbReference>
<organism evidence="2 3">
    <name type="scientific">Cupriavidus necator (strain ATCC 43291 / DSM 13513 / CCUG 52238 / LMG 8453 / N-1)</name>
    <name type="common">Ralstonia eutropha</name>
    <dbReference type="NCBI Taxonomy" id="1042878"/>
    <lineage>
        <taxon>Bacteria</taxon>
        <taxon>Pseudomonadati</taxon>
        <taxon>Pseudomonadota</taxon>
        <taxon>Betaproteobacteria</taxon>
        <taxon>Burkholderiales</taxon>
        <taxon>Burkholderiaceae</taxon>
        <taxon>Cupriavidus</taxon>
    </lineage>
</organism>
<dbReference type="GO" id="GO:0004803">
    <property type="term" value="F:transposase activity"/>
    <property type="evidence" value="ECO:0007669"/>
    <property type="project" value="InterPro"/>
</dbReference>
<reference evidence="2 3" key="1">
    <citation type="journal article" date="2011" name="J. Bacteriol.">
        <title>Complete genome sequence of the type strain Cupriavidus necator N-1.</title>
        <authorList>
            <person name="Poehlein A."/>
            <person name="Kusian B."/>
            <person name="Friedrich B."/>
            <person name="Daniel R."/>
            <person name="Bowien B."/>
        </authorList>
    </citation>
    <scope>NUCLEOTIDE SEQUENCE [LARGE SCALE GENOMIC DNA]</scope>
    <source>
        <strain evidence="3">ATCC 43291 / DSM 13513 / CCUG 52238 / LMG 8453 / N-1</strain>
        <plasmid evidence="2 3">pBB2</plasmid>
    </source>
</reference>
<dbReference type="Pfam" id="PF01526">
    <property type="entry name" value="DDE_Tnp_Tn3"/>
    <property type="match status" value="1"/>
</dbReference>
<dbReference type="EMBL" id="CP002880">
    <property type="protein sequence ID" value="AEI82991.1"/>
    <property type="molecule type" value="Genomic_DNA"/>
</dbReference>
<dbReference type="GO" id="GO:0006313">
    <property type="term" value="P:DNA transposition"/>
    <property type="evidence" value="ECO:0007669"/>
    <property type="project" value="InterPro"/>
</dbReference>
<dbReference type="Proteomes" id="UP000006798">
    <property type="component" value="Plasmid pBB2"/>
</dbReference>
<evidence type="ECO:0000313" key="2">
    <source>
        <dbReference type="EMBL" id="AEI82991.1"/>
    </source>
</evidence>
<feature type="domain" description="Tn3 transposase DDE" evidence="1">
    <location>
        <begin position="56"/>
        <end position="111"/>
    </location>
</feature>
<geneLocation type="plasmid" evidence="2 3">
    <name>pBB2</name>
</geneLocation>
<evidence type="ECO:0000259" key="1">
    <source>
        <dbReference type="Pfam" id="PF01526"/>
    </source>
</evidence>
<dbReference type="KEGG" id="cnc:CNE_BB2p01800"/>
<evidence type="ECO:0000313" key="3">
    <source>
        <dbReference type="Proteomes" id="UP000006798"/>
    </source>
</evidence>
<sequence length="151" mass="16057">MRGKTGGAYRPAAAFCRDEAKGRLNAFRPIVQLAFHGTPNFALASKLPRFASSTGPTSARSIKGLSRKQIAWLNLRHVTEQRIDKAIVKVINAYNQFALPKYWGGGKRASAALTGLPVGHKEGLLGNGGGNSLGVLNRITDACPSSSVRIA</sequence>
<dbReference type="AlphaFoldDB" id="F8GYQ0"/>
<accession>F8GYQ0</accession>